<protein>
    <recommendedName>
        <fullName evidence="3 8">Histidinol-phosphatase</fullName>
        <shortName evidence="8">HolPase</shortName>
        <ecNumber evidence="3 8">3.1.3.15</ecNumber>
    </recommendedName>
</protein>
<accession>A0A4V3G810</accession>
<dbReference type="EMBL" id="SODD01000009">
    <property type="protein sequence ID" value="TDW21024.1"/>
    <property type="molecule type" value="Genomic_DNA"/>
</dbReference>
<feature type="domain" description="PHP" evidence="9">
    <location>
        <begin position="3"/>
        <end position="203"/>
    </location>
</feature>
<keyword evidence="6 8" id="KW-0368">Histidine biosynthesis</keyword>
<dbReference type="RefSeq" id="WP_134168810.1">
    <property type="nucleotide sequence ID" value="NZ_SODD01000009.1"/>
</dbReference>
<dbReference type="AlphaFoldDB" id="A0A4V3G810"/>
<reference evidence="10 11" key="1">
    <citation type="submission" date="2019-03" db="EMBL/GenBank/DDBJ databases">
        <title>Genomic Encyclopedia of Type Strains, Phase IV (KMG-IV): sequencing the most valuable type-strain genomes for metagenomic binning, comparative biology and taxonomic classification.</title>
        <authorList>
            <person name="Goeker M."/>
        </authorList>
    </citation>
    <scope>NUCLEOTIDE SEQUENCE [LARGE SCALE GENOMIC DNA]</scope>
    <source>
        <strain evidence="10 11">DSM 28867</strain>
    </source>
</reference>
<dbReference type="NCBIfam" id="TIGR01856">
    <property type="entry name" value="hisJ_fam"/>
    <property type="match status" value="1"/>
</dbReference>
<gene>
    <name evidence="10" type="ORF">EDD63_10960</name>
</gene>
<dbReference type="Pfam" id="PF02811">
    <property type="entry name" value="PHP"/>
    <property type="match status" value="1"/>
</dbReference>
<comment type="pathway">
    <text evidence="1 8">Amino-acid biosynthesis; L-histidine biosynthesis; L-histidine from 5-phospho-alpha-D-ribose 1-diphosphate: step 8/9.</text>
</comment>
<dbReference type="GO" id="GO:0004401">
    <property type="term" value="F:histidinol-phosphatase activity"/>
    <property type="evidence" value="ECO:0007669"/>
    <property type="project" value="UniProtKB-UniRule"/>
</dbReference>
<dbReference type="PANTHER" id="PTHR21039">
    <property type="entry name" value="HISTIDINOL PHOSPHATASE-RELATED"/>
    <property type="match status" value="1"/>
</dbReference>
<keyword evidence="4 8" id="KW-0028">Amino-acid biosynthesis</keyword>
<sequence length="261" mass="31007">MIDGHMHLEFGELSKAYVYEFINEAKRKGFDTIQILDHTHRFVEFKPIYENLRVHEIQDTWLQGKTKFCDSVFDFINLMKEIQQEETEIEVRYGLEVCYAPEYEDFLREELAKYDFDFIVGAIHSIDGVLYDMSFSKELLWDVYEVNDIYKRYYQLVMQLIESDLFTQLAHPDQLKLFNHYPTYDLQETYDALAIALNKHHMKAENNTGIHYRYHHEDIGDNEQLLETLKKHGVKMITASDAHKPSDVGTDIDIIERKTMN</sequence>
<evidence type="ECO:0000313" key="11">
    <source>
        <dbReference type="Proteomes" id="UP000294743"/>
    </source>
</evidence>
<dbReference type="UniPathway" id="UPA00031">
    <property type="reaction ID" value="UER00013"/>
</dbReference>
<keyword evidence="5 8" id="KW-0378">Hydrolase</keyword>
<dbReference type="Gene3D" id="3.20.20.140">
    <property type="entry name" value="Metal-dependent hydrolases"/>
    <property type="match status" value="1"/>
</dbReference>
<evidence type="ECO:0000256" key="3">
    <source>
        <dbReference type="ARBA" id="ARBA00013085"/>
    </source>
</evidence>
<comment type="caution">
    <text evidence="10">The sequence shown here is derived from an EMBL/GenBank/DDBJ whole genome shotgun (WGS) entry which is preliminary data.</text>
</comment>
<dbReference type="InterPro" id="IPR010140">
    <property type="entry name" value="Histidinol_P_phosphatase_HisJ"/>
</dbReference>
<comment type="similarity">
    <text evidence="2 8">Belongs to the PHP hydrolase family. HisK subfamily.</text>
</comment>
<keyword evidence="11" id="KW-1185">Reference proteome</keyword>
<evidence type="ECO:0000256" key="1">
    <source>
        <dbReference type="ARBA" id="ARBA00004970"/>
    </source>
</evidence>
<dbReference type="EC" id="3.1.3.15" evidence="3 8"/>
<evidence type="ECO:0000256" key="8">
    <source>
        <dbReference type="RuleBase" id="RU366003"/>
    </source>
</evidence>
<dbReference type="GO" id="GO:0000105">
    <property type="term" value="P:L-histidine biosynthetic process"/>
    <property type="evidence" value="ECO:0007669"/>
    <property type="project" value="UniProtKB-UniRule"/>
</dbReference>
<dbReference type="Proteomes" id="UP000294743">
    <property type="component" value="Unassembled WGS sequence"/>
</dbReference>
<dbReference type="GO" id="GO:0005737">
    <property type="term" value="C:cytoplasm"/>
    <property type="evidence" value="ECO:0007669"/>
    <property type="project" value="TreeGrafter"/>
</dbReference>
<organism evidence="10 11">
    <name type="scientific">Breznakia blatticola</name>
    <dbReference type="NCBI Taxonomy" id="1754012"/>
    <lineage>
        <taxon>Bacteria</taxon>
        <taxon>Bacillati</taxon>
        <taxon>Bacillota</taxon>
        <taxon>Erysipelotrichia</taxon>
        <taxon>Erysipelotrichales</taxon>
        <taxon>Erysipelotrichaceae</taxon>
        <taxon>Breznakia</taxon>
    </lineage>
</organism>
<dbReference type="InterPro" id="IPR016195">
    <property type="entry name" value="Pol/histidinol_Pase-like"/>
</dbReference>
<evidence type="ECO:0000256" key="2">
    <source>
        <dbReference type="ARBA" id="ARBA00009152"/>
    </source>
</evidence>
<name>A0A4V3G810_9FIRM</name>
<evidence type="ECO:0000256" key="5">
    <source>
        <dbReference type="ARBA" id="ARBA00022801"/>
    </source>
</evidence>
<dbReference type="PANTHER" id="PTHR21039:SF0">
    <property type="entry name" value="HISTIDINOL-PHOSPHATASE"/>
    <property type="match status" value="1"/>
</dbReference>
<evidence type="ECO:0000256" key="4">
    <source>
        <dbReference type="ARBA" id="ARBA00022605"/>
    </source>
</evidence>
<evidence type="ECO:0000313" key="10">
    <source>
        <dbReference type="EMBL" id="TDW21024.1"/>
    </source>
</evidence>
<evidence type="ECO:0000256" key="6">
    <source>
        <dbReference type="ARBA" id="ARBA00023102"/>
    </source>
</evidence>
<dbReference type="OrthoDB" id="9775255at2"/>
<evidence type="ECO:0000256" key="7">
    <source>
        <dbReference type="ARBA" id="ARBA00049158"/>
    </source>
</evidence>
<dbReference type="InterPro" id="IPR004013">
    <property type="entry name" value="PHP_dom"/>
</dbReference>
<evidence type="ECO:0000259" key="9">
    <source>
        <dbReference type="Pfam" id="PF02811"/>
    </source>
</evidence>
<comment type="catalytic activity">
    <reaction evidence="7 8">
        <text>L-histidinol phosphate + H2O = L-histidinol + phosphate</text>
        <dbReference type="Rhea" id="RHEA:14465"/>
        <dbReference type="ChEBI" id="CHEBI:15377"/>
        <dbReference type="ChEBI" id="CHEBI:43474"/>
        <dbReference type="ChEBI" id="CHEBI:57699"/>
        <dbReference type="ChEBI" id="CHEBI:57980"/>
        <dbReference type="EC" id="3.1.3.15"/>
    </reaction>
</comment>
<dbReference type="SUPFAM" id="SSF89550">
    <property type="entry name" value="PHP domain-like"/>
    <property type="match status" value="1"/>
</dbReference>
<proteinExistence type="inferred from homology"/>